<protein>
    <submittedName>
        <fullName evidence="5">Aldehyde/histidinol dehydrogenase</fullName>
    </submittedName>
</protein>
<keyword evidence="2" id="KW-0560">Oxidoreductase</keyword>
<dbReference type="InterPro" id="IPR015590">
    <property type="entry name" value="Aldehyde_DH_dom"/>
</dbReference>
<evidence type="ECO:0000256" key="3">
    <source>
        <dbReference type="ARBA" id="ARBA00023027"/>
    </source>
</evidence>
<dbReference type="PANTHER" id="PTHR43521:SF1">
    <property type="entry name" value="ALPHA-AMINOADIPIC SEMIALDEHYDE DEHYDROGENASE"/>
    <property type="match status" value="1"/>
</dbReference>
<accession>A0A8T2B0P6</accession>
<comment type="caution">
    <text evidence="5">The sequence shown here is derived from an EMBL/GenBank/DDBJ whole genome shotgun (WGS) entry which is preliminary data.</text>
</comment>
<dbReference type="EMBL" id="JAEFBK010000008">
    <property type="protein sequence ID" value="KAG7578905.1"/>
    <property type="molecule type" value="Genomic_DNA"/>
</dbReference>
<evidence type="ECO:0000259" key="4">
    <source>
        <dbReference type="Pfam" id="PF00171"/>
    </source>
</evidence>
<dbReference type="PANTHER" id="PTHR43521">
    <property type="entry name" value="ALPHA-AMINOADIPIC SEMIALDEHYDE DEHYDROGENASE"/>
    <property type="match status" value="1"/>
</dbReference>
<dbReference type="InterPro" id="IPR044638">
    <property type="entry name" value="ALDH7A1-like"/>
</dbReference>
<keyword evidence="3" id="KW-0520">NAD</keyword>
<dbReference type="AlphaFoldDB" id="A0A8T2B0P6"/>
<name>A0A8T2B0P6_9BRAS</name>
<proteinExistence type="inferred from homology"/>
<organism evidence="5 6">
    <name type="scientific">Arabidopsis thaliana x Arabidopsis arenosa</name>
    <dbReference type="NCBI Taxonomy" id="1240361"/>
    <lineage>
        <taxon>Eukaryota</taxon>
        <taxon>Viridiplantae</taxon>
        <taxon>Streptophyta</taxon>
        <taxon>Embryophyta</taxon>
        <taxon>Tracheophyta</taxon>
        <taxon>Spermatophyta</taxon>
        <taxon>Magnoliopsida</taxon>
        <taxon>eudicotyledons</taxon>
        <taxon>Gunneridae</taxon>
        <taxon>Pentapetalae</taxon>
        <taxon>rosids</taxon>
        <taxon>malvids</taxon>
        <taxon>Brassicales</taxon>
        <taxon>Brassicaceae</taxon>
        <taxon>Camelineae</taxon>
        <taxon>Arabidopsis</taxon>
    </lineage>
</organism>
<evidence type="ECO:0000313" key="6">
    <source>
        <dbReference type="Proteomes" id="UP000694240"/>
    </source>
</evidence>
<keyword evidence="6" id="KW-1185">Reference proteome</keyword>
<dbReference type="Pfam" id="PF00171">
    <property type="entry name" value="Aldedh"/>
    <property type="match status" value="1"/>
</dbReference>
<dbReference type="GO" id="GO:0004029">
    <property type="term" value="F:aldehyde dehydrogenase (NAD+) activity"/>
    <property type="evidence" value="ECO:0007669"/>
    <property type="project" value="InterPro"/>
</dbReference>
<evidence type="ECO:0000313" key="5">
    <source>
        <dbReference type="EMBL" id="KAG7578905.1"/>
    </source>
</evidence>
<feature type="domain" description="Aldehyde dehydrogenase" evidence="4">
    <location>
        <begin position="91"/>
        <end position="174"/>
    </location>
</feature>
<evidence type="ECO:0000256" key="2">
    <source>
        <dbReference type="ARBA" id="ARBA00023002"/>
    </source>
</evidence>
<reference evidence="5 6" key="1">
    <citation type="submission" date="2020-12" db="EMBL/GenBank/DDBJ databases">
        <title>Concerted genomic and epigenomic changes stabilize Arabidopsis allopolyploids.</title>
        <authorList>
            <person name="Chen Z."/>
        </authorList>
    </citation>
    <scope>NUCLEOTIDE SEQUENCE [LARGE SCALE GENOMIC DNA]</scope>
    <source>
        <strain evidence="5">Allo738</strain>
        <tissue evidence="5">Leaf</tissue>
    </source>
</reference>
<dbReference type="Proteomes" id="UP000694240">
    <property type="component" value="Chromosome 8"/>
</dbReference>
<sequence length="282" mass="31435">MARPNHHEAYYAWFSKLTSWGANCWGRIQPFGPSQTLSASEASNTTSGQHCIHLGKNWSLLRYLIAGSGTRAGSPRAPELVLLVHPSCFHLPIAQVVEASLEDYEQGLKACEEAAKIWMQVTAPKRGDIGRQIGDALRSKLEYLSLEMRKILAQGIGEVQEVIDMCGLAVGLSLQNSINGTSVFGLVPDTIDEVVYVLSSTESMLMRQKEKSSNSWKFTFHHESEGPQQHHNQFGPVCRMVNWWNECELQGMTTPSFAFGSGFDVIQRALDEDTIYLDEEIK</sequence>
<evidence type="ECO:0000256" key="1">
    <source>
        <dbReference type="ARBA" id="ARBA00009986"/>
    </source>
</evidence>
<gene>
    <name evidence="5" type="ORF">ISN45_Aa03g030700</name>
</gene>
<comment type="similarity">
    <text evidence="1">Belongs to the aldehyde dehydrogenase family.</text>
</comment>